<keyword evidence="2 3" id="KW-0040">ANK repeat</keyword>
<dbReference type="SUPFAM" id="SSF48403">
    <property type="entry name" value="Ankyrin repeat"/>
    <property type="match status" value="1"/>
</dbReference>
<dbReference type="Gene3D" id="1.25.40.20">
    <property type="entry name" value="Ankyrin repeat-containing domain"/>
    <property type="match status" value="1"/>
</dbReference>
<name>A0A813D849_POLGL</name>
<dbReference type="PROSITE" id="PS50297">
    <property type="entry name" value="ANK_REP_REGION"/>
    <property type="match status" value="2"/>
</dbReference>
<dbReference type="PRINTS" id="PR01415">
    <property type="entry name" value="ANKYRIN"/>
</dbReference>
<feature type="repeat" description="ANK" evidence="3">
    <location>
        <begin position="115"/>
        <end position="147"/>
    </location>
</feature>
<evidence type="ECO:0000256" key="2">
    <source>
        <dbReference type="ARBA" id="ARBA00023043"/>
    </source>
</evidence>
<evidence type="ECO:0000256" key="3">
    <source>
        <dbReference type="PROSITE-ProRule" id="PRU00023"/>
    </source>
</evidence>
<comment type="caution">
    <text evidence="5">The sequence shown here is derived from an EMBL/GenBank/DDBJ whole genome shotgun (WGS) entry which is preliminary data.</text>
</comment>
<keyword evidence="7" id="KW-1185">Reference proteome</keyword>
<gene>
    <name evidence="5" type="ORF">PGLA1383_LOCUS3666</name>
    <name evidence="6" type="ORF">PGLA2088_LOCUS4917</name>
</gene>
<dbReference type="PANTHER" id="PTHR24171">
    <property type="entry name" value="ANKYRIN REPEAT DOMAIN-CONTAINING PROTEIN 39-RELATED"/>
    <property type="match status" value="1"/>
</dbReference>
<dbReference type="Proteomes" id="UP000626109">
    <property type="component" value="Unassembled WGS sequence"/>
</dbReference>
<reference evidence="5" key="1">
    <citation type="submission" date="2021-02" db="EMBL/GenBank/DDBJ databases">
        <authorList>
            <person name="Dougan E. K."/>
            <person name="Rhodes N."/>
            <person name="Thang M."/>
            <person name="Chan C."/>
        </authorList>
    </citation>
    <scope>NUCLEOTIDE SEQUENCE</scope>
</reference>
<dbReference type="InterPro" id="IPR002110">
    <property type="entry name" value="Ankyrin_rpt"/>
</dbReference>
<dbReference type="InterPro" id="IPR036770">
    <property type="entry name" value="Ankyrin_rpt-contain_sf"/>
</dbReference>
<dbReference type="SMART" id="SM00248">
    <property type="entry name" value="ANK"/>
    <property type="match status" value="2"/>
</dbReference>
<dbReference type="OrthoDB" id="194358at2759"/>
<keyword evidence="1" id="KW-0677">Repeat</keyword>
<feature type="compositionally biased region" description="Basic residues" evidence="4">
    <location>
        <begin position="12"/>
        <end position="21"/>
    </location>
</feature>
<evidence type="ECO:0000313" key="7">
    <source>
        <dbReference type="Proteomes" id="UP000654075"/>
    </source>
</evidence>
<dbReference type="Pfam" id="PF12796">
    <property type="entry name" value="Ank_2"/>
    <property type="match status" value="1"/>
</dbReference>
<evidence type="ECO:0000313" key="5">
    <source>
        <dbReference type="EMBL" id="CAE8584740.1"/>
    </source>
</evidence>
<dbReference type="AlphaFoldDB" id="A0A813D849"/>
<feature type="region of interest" description="Disordered" evidence="4">
    <location>
        <begin position="12"/>
        <end position="58"/>
    </location>
</feature>
<dbReference type="EMBL" id="CAJNNW010004597">
    <property type="protein sequence ID" value="CAE8646564.1"/>
    <property type="molecule type" value="Genomic_DNA"/>
</dbReference>
<proteinExistence type="predicted"/>
<dbReference type="PROSITE" id="PS50088">
    <property type="entry name" value="ANK_REPEAT"/>
    <property type="match status" value="2"/>
</dbReference>
<feature type="region of interest" description="Disordered" evidence="4">
    <location>
        <begin position="207"/>
        <end position="285"/>
    </location>
</feature>
<evidence type="ECO:0000313" key="6">
    <source>
        <dbReference type="EMBL" id="CAE8646564.1"/>
    </source>
</evidence>
<dbReference type="PANTHER" id="PTHR24171:SF9">
    <property type="entry name" value="ANKYRIN REPEAT DOMAIN-CONTAINING PROTEIN 39"/>
    <property type="match status" value="1"/>
</dbReference>
<sequence length="285" mass="30808">MPACCFRFQRKRRQVTSKGTRRGTGVAGGLVGNDEQEDKNDEDGESEDGLVPAGGCFSRGKPKKLADQRFLHLHPDRTPADKFRLLCAQGQLAQVKSLLAPSSKTPLQVDAATDNGYTGLHAAAARGHLEMVSLLLAQNANPNSTASRGMTALMLAACGGHAEVVELLLNQEANPTDKIPGERGISRTAFDLADGFGQDRVAEILKRYSSDSTASEGREQEKDKETGITDTKDKNEQKEKKEKKEKKETKEKKEKKEKKPKEEAGEGEEAAGDGQEGGDGKDTTL</sequence>
<evidence type="ECO:0000256" key="4">
    <source>
        <dbReference type="SAM" id="MobiDB-lite"/>
    </source>
</evidence>
<evidence type="ECO:0000256" key="1">
    <source>
        <dbReference type="ARBA" id="ARBA00022737"/>
    </source>
</evidence>
<dbReference type="EMBL" id="CAJNNV010001297">
    <property type="protein sequence ID" value="CAE8584740.1"/>
    <property type="molecule type" value="Genomic_DNA"/>
</dbReference>
<dbReference type="Proteomes" id="UP000654075">
    <property type="component" value="Unassembled WGS sequence"/>
</dbReference>
<feature type="compositionally biased region" description="Acidic residues" evidence="4">
    <location>
        <begin position="34"/>
        <end position="48"/>
    </location>
</feature>
<feature type="compositionally biased region" description="Basic and acidic residues" evidence="4">
    <location>
        <begin position="216"/>
        <end position="264"/>
    </location>
</feature>
<accession>A0A813D849</accession>
<organism evidence="5 7">
    <name type="scientific">Polarella glacialis</name>
    <name type="common">Dinoflagellate</name>
    <dbReference type="NCBI Taxonomy" id="89957"/>
    <lineage>
        <taxon>Eukaryota</taxon>
        <taxon>Sar</taxon>
        <taxon>Alveolata</taxon>
        <taxon>Dinophyceae</taxon>
        <taxon>Suessiales</taxon>
        <taxon>Suessiaceae</taxon>
        <taxon>Polarella</taxon>
    </lineage>
</organism>
<feature type="repeat" description="ANK" evidence="3">
    <location>
        <begin position="148"/>
        <end position="174"/>
    </location>
</feature>
<protein>
    <submittedName>
        <fullName evidence="5">Uncharacterized protein</fullName>
    </submittedName>
</protein>